<evidence type="ECO:0000259" key="1">
    <source>
        <dbReference type="Pfam" id="PF00717"/>
    </source>
</evidence>
<dbReference type="Pfam" id="PF00717">
    <property type="entry name" value="Peptidase_S24"/>
    <property type="match status" value="1"/>
</dbReference>
<gene>
    <name evidence="2" type="primary">umuD</name>
    <name evidence="2" type="ORF">H9L17_00690</name>
</gene>
<dbReference type="PANTHER" id="PTHR33516:SF2">
    <property type="entry name" value="LEXA REPRESSOR-RELATED"/>
    <property type="match status" value="1"/>
</dbReference>
<evidence type="ECO:0000313" key="2">
    <source>
        <dbReference type="EMBL" id="QNN46747.1"/>
    </source>
</evidence>
<dbReference type="CDD" id="cd06529">
    <property type="entry name" value="S24_LexA-like"/>
    <property type="match status" value="1"/>
</dbReference>
<keyword evidence="2" id="KW-0808">Transferase</keyword>
<dbReference type="InterPro" id="IPR039418">
    <property type="entry name" value="LexA-like"/>
</dbReference>
<proteinExistence type="predicted"/>
<evidence type="ECO:0000313" key="3">
    <source>
        <dbReference type="Proteomes" id="UP000515977"/>
    </source>
</evidence>
<accession>A0A7G9QTS2</accession>
<dbReference type="KEGG" id="tbv:H9L17_00690"/>
<reference evidence="2 3" key="1">
    <citation type="submission" date="2020-08" db="EMBL/GenBank/DDBJ databases">
        <title>Genome sequence of Thermomonas brevis KACC 16975T.</title>
        <authorList>
            <person name="Hyun D.-W."/>
            <person name="Bae J.-W."/>
        </authorList>
    </citation>
    <scope>NUCLEOTIDE SEQUENCE [LARGE SCALE GENOMIC DNA]</scope>
    <source>
        <strain evidence="2 3">KACC 16975</strain>
    </source>
</reference>
<keyword evidence="3" id="KW-1185">Reference proteome</keyword>
<dbReference type="EC" id="2.7.7.7" evidence="2"/>
<sequence>MLDLPPALLPPGVIGPADADAPELALPLLSNRVTCGFPSPAEDFYGENDALDLNRHCILNPVSTFFMRADTGVSMINFGIYPDDTLIVDRSITPRHGHIVIAIWDSGFTCKQLQRRGRRFELHSGHPDYPPILVPPDMELEIWGVVTWNFRQLLGRRR</sequence>
<feature type="domain" description="Peptidase S24/S26A/S26B/S26C" evidence="1">
    <location>
        <begin position="27"/>
        <end position="146"/>
    </location>
</feature>
<keyword evidence="2" id="KW-0548">Nucleotidyltransferase</keyword>
<dbReference type="SUPFAM" id="SSF51306">
    <property type="entry name" value="LexA/Signal peptidase"/>
    <property type="match status" value="1"/>
</dbReference>
<dbReference type="InterPro" id="IPR050077">
    <property type="entry name" value="LexA_repressor"/>
</dbReference>
<organism evidence="2 3">
    <name type="scientific">Thermomonas brevis</name>
    <dbReference type="NCBI Taxonomy" id="215691"/>
    <lineage>
        <taxon>Bacteria</taxon>
        <taxon>Pseudomonadati</taxon>
        <taxon>Pseudomonadota</taxon>
        <taxon>Gammaproteobacteria</taxon>
        <taxon>Lysobacterales</taxon>
        <taxon>Lysobacteraceae</taxon>
        <taxon>Thermomonas</taxon>
    </lineage>
</organism>
<protein>
    <submittedName>
        <fullName evidence="2">Translesion error-prone DNA polymerase V autoproteolytic subunit</fullName>
        <ecNumber evidence="2">2.7.7.7</ecNumber>
    </submittedName>
</protein>
<dbReference type="RefSeq" id="WP_187570510.1">
    <property type="nucleotide sequence ID" value="NZ_CP060711.1"/>
</dbReference>
<dbReference type="InterPro" id="IPR015927">
    <property type="entry name" value="Peptidase_S24_S26A/B/C"/>
</dbReference>
<name>A0A7G9QTS2_9GAMM</name>
<dbReference type="Gene3D" id="2.10.109.10">
    <property type="entry name" value="Umud Fragment, subunit A"/>
    <property type="match status" value="1"/>
</dbReference>
<dbReference type="PANTHER" id="PTHR33516">
    <property type="entry name" value="LEXA REPRESSOR"/>
    <property type="match status" value="1"/>
</dbReference>
<dbReference type="EMBL" id="CP060711">
    <property type="protein sequence ID" value="QNN46747.1"/>
    <property type="molecule type" value="Genomic_DNA"/>
</dbReference>
<dbReference type="InterPro" id="IPR036286">
    <property type="entry name" value="LexA/Signal_pep-like_sf"/>
</dbReference>
<dbReference type="Proteomes" id="UP000515977">
    <property type="component" value="Chromosome"/>
</dbReference>
<dbReference type="GO" id="GO:0003887">
    <property type="term" value="F:DNA-directed DNA polymerase activity"/>
    <property type="evidence" value="ECO:0007669"/>
    <property type="project" value="UniProtKB-EC"/>
</dbReference>
<dbReference type="NCBIfam" id="NF007621">
    <property type="entry name" value="PRK10276.1"/>
    <property type="match status" value="1"/>
</dbReference>
<dbReference type="AlphaFoldDB" id="A0A7G9QTS2"/>